<dbReference type="Proteomes" id="UP001199260">
    <property type="component" value="Unassembled WGS sequence"/>
</dbReference>
<dbReference type="PANTHER" id="PTHR34039">
    <property type="entry name" value="UPF0102 PROTEIN YRAN"/>
    <property type="match status" value="1"/>
</dbReference>
<reference evidence="4 5" key="1">
    <citation type="submission" date="2021-11" db="EMBL/GenBank/DDBJ databases">
        <title>Genome sequence.</title>
        <authorList>
            <person name="Sun Q."/>
        </authorList>
    </citation>
    <scope>NUCLEOTIDE SEQUENCE [LARGE SCALE GENOMIC DNA]</scope>
    <source>
        <strain evidence="4 5">KCTC 12005</strain>
    </source>
</reference>
<dbReference type="RefSeq" id="WP_230780996.1">
    <property type="nucleotide sequence ID" value="NZ_JAJNCT010000036.1"/>
</dbReference>
<dbReference type="NCBIfam" id="NF009150">
    <property type="entry name" value="PRK12497.1-3"/>
    <property type="match status" value="1"/>
</dbReference>
<name>A0AAW4Y2U2_9BURK</name>
<accession>A0AAW4Y2U2</accession>
<gene>
    <name evidence="4" type="ORF">LPW39_22955</name>
</gene>
<dbReference type="Gene3D" id="3.40.1350.10">
    <property type="match status" value="1"/>
</dbReference>
<dbReference type="InterPro" id="IPR003509">
    <property type="entry name" value="UPF0102_YraN-like"/>
</dbReference>
<dbReference type="SUPFAM" id="SSF52980">
    <property type="entry name" value="Restriction endonuclease-like"/>
    <property type="match status" value="1"/>
</dbReference>
<evidence type="ECO:0000256" key="3">
    <source>
        <dbReference type="SAM" id="MobiDB-lite"/>
    </source>
</evidence>
<evidence type="ECO:0000313" key="5">
    <source>
        <dbReference type="Proteomes" id="UP001199260"/>
    </source>
</evidence>
<protein>
    <recommendedName>
        <fullName evidence="2">UPF0102 protein LPW39_22955</fullName>
    </recommendedName>
</protein>
<evidence type="ECO:0000256" key="2">
    <source>
        <dbReference type="HAMAP-Rule" id="MF_00048"/>
    </source>
</evidence>
<dbReference type="HAMAP" id="MF_00048">
    <property type="entry name" value="UPF0102"/>
    <property type="match status" value="1"/>
</dbReference>
<dbReference type="AlphaFoldDB" id="A0AAW4Y2U2"/>
<dbReference type="InterPro" id="IPR011335">
    <property type="entry name" value="Restrct_endonuc-II-like"/>
</dbReference>
<dbReference type="NCBIfam" id="TIGR00252">
    <property type="entry name" value="YraN family protein"/>
    <property type="match status" value="1"/>
</dbReference>
<dbReference type="EMBL" id="JAJNCT010000036">
    <property type="protein sequence ID" value="MCD2167987.1"/>
    <property type="molecule type" value="Genomic_DNA"/>
</dbReference>
<feature type="compositionally biased region" description="Low complexity" evidence="3">
    <location>
        <begin position="15"/>
        <end position="25"/>
    </location>
</feature>
<proteinExistence type="inferred from homology"/>
<comment type="similarity">
    <text evidence="1 2">Belongs to the UPF0102 family.</text>
</comment>
<dbReference type="PANTHER" id="PTHR34039:SF1">
    <property type="entry name" value="UPF0102 PROTEIN YRAN"/>
    <property type="match status" value="1"/>
</dbReference>
<comment type="caution">
    <text evidence="4">The sequence shown here is derived from an EMBL/GenBank/DDBJ whole genome shotgun (WGS) entry which is preliminary data.</text>
</comment>
<dbReference type="GO" id="GO:0003676">
    <property type="term" value="F:nucleic acid binding"/>
    <property type="evidence" value="ECO:0007669"/>
    <property type="project" value="InterPro"/>
</dbReference>
<evidence type="ECO:0000256" key="1">
    <source>
        <dbReference type="ARBA" id="ARBA00006738"/>
    </source>
</evidence>
<evidence type="ECO:0000313" key="4">
    <source>
        <dbReference type="EMBL" id="MCD2167987.1"/>
    </source>
</evidence>
<sequence length="148" mass="16305">MQTPWKILEKWRGQSPPAASPRAASEGADNSKLRGQQAEDAALHYLQQQGLRLLARNYRTPGRGGGEIDLVMQERDGTVVFVEVRQRQHSGFGGAGGSIGSTKQRRIILAARHYLASLRQQPACRFDAVLVEQEIVWLRAAFDVPDGG</sequence>
<keyword evidence="5" id="KW-1185">Reference proteome</keyword>
<dbReference type="InterPro" id="IPR011856">
    <property type="entry name" value="tRNA_endonuc-like_dom_sf"/>
</dbReference>
<organism evidence="4 5">
    <name type="scientific">Comamonas koreensis</name>
    <dbReference type="NCBI Taxonomy" id="160825"/>
    <lineage>
        <taxon>Bacteria</taxon>
        <taxon>Pseudomonadati</taxon>
        <taxon>Pseudomonadota</taxon>
        <taxon>Betaproteobacteria</taxon>
        <taxon>Burkholderiales</taxon>
        <taxon>Comamonadaceae</taxon>
        <taxon>Comamonas</taxon>
    </lineage>
</organism>
<feature type="region of interest" description="Disordered" evidence="3">
    <location>
        <begin position="1"/>
        <end position="34"/>
    </location>
</feature>
<dbReference type="Pfam" id="PF02021">
    <property type="entry name" value="UPF0102"/>
    <property type="match status" value="1"/>
</dbReference>